<feature type="domain" description="PhnB-like" evidence="1">
    <location>
        <begin position="13"/>
        <end position="133"/>
    </location>
</feature>
<dbReference type="EMBL" id="PYXZ01000003">
    <property type="protein sequence ID" value="PUA81279.1"/>
    <property type="molecule type" value="Genomic_DNA"/>
</dbReference>
<dbReference type="InterPro" id="IPR029068">
    <property type="entry name" value="Glyas_Bleomycin-R_OHBP_Dase"/>
</dbReference>
<sequence>MASRLNPYINVLDGKAREALEFYQSVLGGDFDVMTFGDMGTEGPMATQVMHGQLETDAGYTLMVADAPPEMVQVTMGNNITVSLSGGTEDADALRGYFAGLAEGGSVPQPLEAAPWGDEFGMLTDKFGIGWLVNISGQG</sequence>
<organism evidence="2 3">
    <name type="scientific">Nocardioides currus</name>
    <dbReference type="NCBI Taxonomy" id="2133958"/>
    <lineage>
        <taxon>Bacteria</taxon>
        <taxon>Bacillati</taxon>
        <taxon>Actinomycetota</taxon>
        <taxon>Actinomycetes</taxon>
        <taxon>Propionibacteriales</taxon>
        <taxon>Nocardioidaceae</taxon>
        <taxon>Nocardioides</taxon>
    </lineage>
</organism>
<dbReference type="Gene3D" id="3.10.180.10">
    <property type="entry name" value="2,3-Dihydroxybiphenyl 1,2-Dioxygenase, domain 1"/>
    <property type="match status" value="1"/>
</dbReference>
<dbReference type="OrthoDB" id="9795306at2"/>
<dbReference type="RefSeq" id="WP_108344220.1">
    <property type="nucleotide sequence ID" value="NZ_PYXZ01000003.1"/>
</dbReference>
<gene>
    <name evidence="2" type="ORF">C7S10_09640</name>
</gene>
<comment type="caution">
    <text evidence="2">The sequence shown here is derived from an EMBL/GenBank/DDBJ whole genome shotgun (WGS) entry which is preliminary data.</text>
</comment>
<evidence type="ECO:0000313" key="2">
    <source>
        <dbReference type="EMBL" id="PUA81279.1"/>
    </source>
</evidence>
<protein>
    <recommendedName>
        <fullName evidence="1">PhnB-like domain-containing protein</fullName>
    </recommendedName>
</protein>
<dbReference type="PANTHER" id="PTHR33990">
    <property type="entry name" value="PROTEIN YJDN-RELATED"/>
    <property type="match status" value="1"/>
</dbReference>
<dbReference type="InterPro" id="IPR028973">
    <property type="entry name" value="PhnB-like"/>
</dbReference>
<dbReference type="SUPFAM" id="SSF54593">
    <property type="entry name" value="Glyoxalase/Bleomycin resistance protein/Dihydroxybiphenyl dioxygenase"/>
    <property type="match status" value="1"/>
</dbReference>
<dbReference type="Proteomes" id="UP000244867">
    <property type="component" value="Unassembled WGS sequence"/>
</dbReference>
<proteinExistence type="predicted"/>
<dbReference type="PANTHER" id="PTHR33990:SF1">
    <property type="entry name" value="PROTEIN YJDN"/>
    <property type="match status" value="1"/>
</dbReference>
<evidence type="ECO:0000313" key="3">
    <source>
        <dbReference type="Proteomes" id="UP000244867"/>
    </source>
</evidence>
<dbReference type="Pfam" id="PF06983">
    <property type="entry name" value="3-dmu-9_3-mt"/>
    <property type="match status" value="1"/>
</dbReference>
<keyword evidence="3" id="KW-1185">Reference proteome</keyword>
<accession>A0A2R7YZF6</accession>
<name>A0A2R7YZF6_9ACTN</name>
<evidence type="ECO:0000259" key="1">
    <source>
        <dbReference type="Pfam" id="PF06983"/>
    </source>
</evidence>
<dbReference type="AlphaFoldDB" id="A0A2R7YZF6"/>
<dbReference type="CDD" id="cd06588">
    <property type="entry name" value="PhnB_like"/>
    <property type="match status" value="1"/>
</dbReference>
<reference evidence="2 3" key="1">
    <citation type="submission" date="2018-03" db="EMBL/GenBank/DDBJ databases">
        <authorList>
            <person name="Keele B.F."/>
        </authorList>
    </citation>
    <scope>NUCLEOTIDE SEQUENCE [LARGE SCALE GENOMIC DNA]</scope>
    <source>
        <strain evidence="2 3">IB-3</strain>
    </source>
</reference>